<sequence>MKKTNYILILLFSIFSCNTEEPTQFSDEALNDTFITLEGNTTTFKDILNTYKGKTVFIDIWASWCKDCIVAIPEIKALQNEFKDVVYVFLSLDKSEKSWKRGIKKYNLTGVHYFIQSGWDGVFSNFINLNWIPRYMVINKAGNIELFKAIKAGDDKLIQAIKK</sequence>
<dbReference type="PANTHER" id="PTHR42852">
    <property type="entry name" value="THIOL:DISULFIDE INTERCHANGE PROTEIN DSBE"/>
    <property type="match status" value="1"/>
</dbReference>
<dbReference type="GO" id="GO:0030313">
    <property type="term" value="C:cell envelope"/>
    <property type="evidence" value="ECO:0007669"/>
    <property type="project" value="UniProtKB-SubCell"/>
</dbReference>
<dbReference type="InterPro" id="IPR012336">
    <property type="entry name" value="Thioredoxin-like_fold"/>
</dbReference>
<comment type="subcellular location">
    <subcellularLocation>
        <location evidence="1">Cell envelope</location>
    </subcellularLocation>
</comment>
<evidence type="ECO:0000313" key="6">
    <source>
        <dbReference type="EMBL" id="MCF7568504.1"/>
    </source>
</evidence>
<protein>
    <submittedName>
        <fullName evidence="6">TlpA family protein disulfide reductase</fullName>
    </submittedName>
</protein>
<accession>A0AAE3EQN5</accession>
<dbReference type="PROSITE" id="PS51257">
    <property type="entry name" value="PROKAR_LIPOPROTEIN"/>
    <property type="match status" value="1"/>
</dbReference>
<evidence type="ECO:0000256" key="3">
    <source>
        <dbReference type="ARBA" id="ARBA00023157"/>
    </source>
</evidence>
<dbReference type="EMBL" id="JAKKDU010000009">
    <property type="protein sequence ID" value="MCF7568504.1"/>
    <property type="molecule type" value="Genomic_DNA"/>
</dbReference>
<dbReference type="RefSeq" id="WP_237239848.1">
    <property type="nucleotide sequence ID" value="NZ_JAKKDU010000009.1"/>
</dbReference>
<feature type="domain" description="Thioredoxin" evidence="5">
    <location>
        <begin position="23"/>
        <end position="163"/>
    </location>
</feature>
<dbReference type="GO" id="GO:0017004">
    <property type="term" value="P:cytochrome complex assembly"/>
    <property type="evidence" value="ECO:0007669"/>
    <property type="project" value="UniProtKB-KW"/>
</dbReference>
<dbReference type="SUPFAM" id="SSF52833">
    <property type="entry name" value="Thioredoxin-like"/>
    <property type="match status" value="1"/>
</dbReference>
<evidence type="ECO:0000256" key="1">
    <source>
        <dbReference type="ARBA" id="ARBA00004196"/>
    </source>
</evidence>
<proteinExistence type="predicted"/>
<reference evidence="6" key="1">
    <citation type="submission" date="2022-01" db="EMBL/GenBank/DDBJ databases">
        <title>Draft genome sequence of Sabulilitoribacter arenilitoris KCTC 52401.</title>
        <authorList>
            <person name="Oh J.-S."/>
        </authorList>
    </citation>
    <scope>NUCLEOTIDE SEQUENCE</scope>
    <source>
        <strain evidence="6">HMF6543</strain>
    </source>
</reference>
<evidence type="ECO:0000313" key="7">
    <source>
        <dbReference type="Proteomes" id="UP001199795"/>
    </source>
</evidence>
<dbReference type="InterPro" id="IPR050553">
    <property type="entry name" value="Thioredoxin_ResA/DsbE_sf"/>
</dbReference>
<comment type="caution">
    <text evidence="6">The sequence shown here is derived from an EMBL/GenBank/DDBJ whole genome shotgun (WGS) entry which is preliminary data.</text>
</comment>
<evidence type="ECO:0000259" key="5">
    <source>
        <dbReference type="PROSITE" id="PS51352"/>
    </source>
</evidence>
<dbReference type="PROSITE" id="PS51352">
    <property type="entry name" value="THIOREDOXIN_2"/>
    <property type="match status" value="1"/>
</dbReference>
<dbReference type="InterPro" id="IPR036249">
    <property type="entry name" value="Thioredoxin-like_sf"/>
</dbReference>
<gene>
    <name evidence="6" type="ORF">L3X37_09020</name>
</gene>
<keyword evidence="4" id="KW-0676">Redox-active center</keyword>
<name>A0AAE3EQN5_9FLAO</name>
<keyword evidence="7" id="KW-1185">Reference proteome</keyword>
<dbReference type="Pfam" id="PF13905">
    <property type="entry name" value="Thioredoxin_8"/>
    <property type="match status" value="1"/>
</dbReference>
<dbReference type="Gene3D" id="3.40.30.10">
    <property type="entry name" value="Glutaredoxin"/>
    <property type="match status" value="1"/>
</dbReference>
<dbReference type="InterPro" id="IPR013766">
    <property type="entry name" value="Thioredoxin_domain"/>
</dbReference>
<keyword evidence="2" id="KW-0201">Cytochrome c-type biogenesis</keyword>
<keyword evidence="3" id="KW-1015">Disulfide bond</keyword>
<dbReference type="AlphaFoldDB" id="A0AAE3EQN5"/>
<dbReference type="CDD" id="cd02966">
    <property type="entry name" value="TlpA_like_family"/>
    <property type="match status" value="1"/>
</dbReference>
<evidence type="ECO:0000256" key="4">
    <source>
        <dbReference type="ARBA" id="ARBA00023284"/>
    </source>
</evidence>
<organism evidence="6 7">
    <name type="scientific">Wocania arenilitoris</name>
    <dbReference type="NCBI Taxonomy" id="2044858"/>
    <lineage>
        <taxon>Bacteria</taxon>
        <taxon>Pseudomonadati</taxon>
        <taxon>Bacteroidota</taxon>
        <taxon>Flavobacteriia</taxon>
        <taxon>Flavobacteriales</taxon>
        <taxon>Flavobacteriaceae</taxon>
        <taxon>Wocania</taxon>
    </lineage>
</organism>
<dbReference type="Proteomes" id="UP001199795">
    <property type="component" value="Unassembled WGS sequence"/>
</dbReference>
<evidence type="ECO:0000256" key="2">
    <source>
        <dbReference type="ARBA" id="ARBA00022748"/>
    </source>
</evidence>
<dbReference type="PANTHER" id="PTHR42852:SF6">
    <property type="entry name" value="THIOL:DISULFIDE INTERCHANGE PROTEIN DSBE"/>
    <property type="match status" value="1"/>
</dbReference>